<evidence type="ECO:0000256" key="6">
    <source>
        <dbReference type="ARBA" id="ARBA00034666"/>
    </source>
</evidence>
<name>A0A6G1QG58_CHAAH</name>
<comment type="function">
    <text evidence="6">Probably acts as a spliceosomal factor that contributes to spliceosome assembly and regulates the isoform switching of proteins such as PARP6.</text>
</comment>
<dbReference type="Pfam" id="PF17069">
    <property type="entry name" value="RSRP"/>
    <property type="match status" value="1"/>
</dbReference>
<evidence type="ECO:0000256" key="1">
    <source>
        <dbReference type="ARBA" id="ARBA00004123"/>
    </source>
</evidence>
<evidence type="ECO:0000256" key="3">
    <source>
        <dbReference type="ARBA" id="ARBA00018147"/>
    </source>
</evidence>
<evidence type="ECO:0000313" key="8">
    <source>
        <dbReference type="EMBL" id="KAF3701424.1"/>
    </source>
</evidence>
<evidence type="ECO:0000256" key="7">
    <source>
        <dbReference type="SAM" id="MobiDB-lite"/>
    </source>
</evidence>
<organism evidence="8 9">
    <name type="scientific">Channa argus</name>
    <name type="common">Northern snakehead</name>
    <name type="synonym">Ophicephalus argus</name>
    <dbReference type="NCBI Taxonomy" id="215402"/>
    <lineage>
        <taxon>Eukaryota</taxon>
        <taxon>Metazoa</taxon>
        <taxon>Chordata</taxon>
        <taxon>Craniata</taxon>
        <taxon>Vertebrata</taxon>
        <taxon>Euteleostomi</taxon>
        <taxon>Actinopterygii</taxon>
        <taxon>Neopterygii</taxon>
        <taxon>Teleostei</taxon>
        <taxon>Neoteleostei</taxon>
        <taxon>Acanthomorphata</taxon>
        <taxon>Anabantaria</taxon>
        <taxon>Anabantiformes</taxon>
        <taxon>Channoidei</taxon>
        <taxon>Channidae</taxon>
        <taxon>Channa</taxon>
    </lineage>
</organism>
<feature type="compositionally biased region" description="Basic and acidic residues" evidence="7">
    <location>
        <begin position="20"/>
        <end position="33"/>
    </location>
</feature>
<protein>
    <recommendedName>
        <fullName evidence="3">Arginine/serine-rich protein 1</fullName>
    </recommendedName>
</protein>
<keyword evidence="9" id="KW-1185">Reference proteome</keyword>
<evidence type="ECO:0000256" key="4">
    <source>
        <dbReference type="ARBA" id="ARBA00022553"/>
    </source>
</evidence>
<evidence type="ECO:0000256" key="5">
    <source>
        <dbReference type="ARBA" id="ARBA00023242"/>
    </source>
</evidence>
<feature type="compositionally biased region" description="Low complexity" evidence="7">
    <location>
        <begin position="84"/>
        <end position="98"/>
    </location>
</feature>
<feature type="region of interest" description="Disordered" evidence="7">
    <location>
        <begin position="1"/>
        <end position="98"/>
    </location>
</feature>
<dbReference type="GO" id="GO:0005634">
    <property type="term" value="C:nucleus"/>
    <property type="evidence" value="ECO:0007669"/>
    <property type="project" value="UniProtKB-SubCell"/>
</dbReference>
<proteinExistence type="inferred from homology"/>
<reference evidence="9" key="2">
    <citation type="submission" date="2019-02" db="EMBL/GenBank/DDBJ databases">
        <title>Opniocepnalus argus Var Kimnra genome.</title>
        <authorList>
            <person name="Zhou C."/>
            <person name="Xiao S."/>
        </authorList>
    </citation>
    <scope>NUCLEOTIDE SEQUENCE [LARGE SCALE GENOMIC DNA]</scope>
</reference>
<feature type="compositionally biased region" description="Basic residues" evidence="7">
    <location>
        <begin position="73"/>
        <end position="83"/>
    </location>
</feature>
<feature type="compositionally biased region" description="Basic and acidic residues" evidence="7">
    <location>
        <begin position="201"/>
        <end position="226"/>
    </location>
</feature>
<dbReference type="InterPro" id="IPR029656">
    <property type="entry name" value="RSRP1"/>
</dbReference>
<comment type="similarity">
    <text evidence="2">Belongs to the RSRP family.</text>
</comment>
<gene>
    <name evidence="8" type="ORF">EXN66_Car017112</name>
</gene>
<dbReference type="AlphaFoldDB" id="A0A6G1QG58"/>
<feature type="compositionally biased region" description="Low complexity" evidence="7">
    <location>
        <begin position="47"/>
        <end position="71"/>
    </location>
</feature>
<feature type="compositionally biased region" description="Polar residues" evidence="7">
    <location>
        <begin position="230"/>
        <end position="261"/>
    </location>
</feature>
<evidence type="ECO:0000256" key="2">
    <source>
        <dbReference type="ARBA" id="ARBA00009534"/>
    </source>
</evidence>
<dbReference type="PANTHER" id="PTHR47622:SF1">
    <property type="entry name" value="ARGININE_SERINE-RICH PROTEIN 1"/>
    <property type="match status" value="1"/>
</dbReference>
<dbReference type="PANTHER" id="PTHR47622">
    <property type="entry name" value="ARGININE/SERINE-RICH PROTEIN 1"/>
    <property type="match status" value="1"/>
</dbReference>
<dbReference type="EMBL" id="CM015727">
    <property type="protein sequence ID" value="KAF3701424.1"/>
    <property type="molecule type" value="Genomic_DNA"/>
</dbReference>
<dbReference type="Proteomes" id="UP000503349">
    <property type="component" value="Chromosome 16"/>
</dbReference>
<evidence type="ECO:0000313" key="9">
    <source>
        <dbReference type="Proteomes" id="UP000503349"/>
    </source>
</evidence>
<keyword evidence="5" id="KW-0539">Nucleus</keyword>
<keyword evidence="4" id="KW-0597">Phosphoprotein</keyword>
<comment type="subcellular location">
    <subcellularLocation>
        <location evidence="1">Nucleus</location>
    </subcellularLocation>
</comment>
<accession>A0A6G1QG58</accession>
<reference evidence="8 9" key="1">
    <citation type="submission" date="2019-02" db="EMBL/GenBank/DDBJ databases">
        <title>Opniocepnalus argus genome.</title>
        <authorList>
            <person name="Zhou C."/>
            <person name="Xiao S."/>
        </authorList>
    </citation>
    <scope>NUCLEOTIDE SEQUENCE [LARGE SCALE GENOMIC DNA]</scope>
    <source>
        <strain evidence="8">OARG1902GOOAL</strain>
        <tissue evidence="8">Muscle</tissue>
    </source>
</reference>
<sequence length="290" mass="30941">MTYPKLDGSTPVADNNTMAKKGESHSEMAHARQSDGINVIFDQNTPGSSHTFSRSRSRSTSSSGSSSYGSGHYRGRRSHRGRYRSSSSESSSTSSSSSVLHAVAVTTIADMTVATTATLHHAGTGPTLALTAARHREISTRIVGATSPALDPALDPAPGRLVIGAEKRELLKAAKANAMKILGVEKLELPESVKSILSEQSESKWESAEPRVRKGAEKTRTQREVEEPGVSSSKGSPKRTISFSPNNSVAKPTVAVSSSAKVTPRVDSYESRMPYGHWIPIKPVQTSNAR</sequence>
<feature type="region of interest" description="Disordered" evidence="7">
    <location>
        <begin position="198"/>
        <end position="290"/>
    </location>
</feature>